<dbReference type="InterPro" id="IPR005835">
    <property type="entry name" value="NTP_transferase_dom"/>
</dbReference>
<accession>A0A852Z9T8</accession>
<evidence type="ECO:0000256" key="2">
    <source>
        <dbReference type="ARBA" id="ARBA00012415"/>
    </source>
</evidence>
<keyword evidence="3 6" id="KW-0808">Transferase</keyword>
<sequence length="313" mass="33972">MGHSGSSSTVRKAVIPAAGLGTRFLPATKATPKEMLPVVDKPAIQYVVEEAVAAGLEDVLMITGRGKRALEDHFDRAWELEETLREKGDDERLAEVQLSSRLADVHYVRQGAPKGLGHAVLCAAPHVGHSPFAVLLGDDLIDERDPLLPTMIDVQREKGGSVLALIEVEPSQAHLYGCAAVEATDREDVVRITDLVEKPDPSEAPSNLAIIGRYVLAPEVFDVLRDTKPGRGGEIQLTDALRTLAGRKAEEGGPVHGVLFRGRRYDTGDRADYLRATVRLAAERDDLGPEFLSWLREFVAEKDGHNGRSGQGK</sequence>
<dbReference type="EC" id="2.7.7.9" evidence="2 6"/>
<dbReference type="Proteomes" id="UP000579605">
    <property type="component" value="Unassembled WGS sequence"/>
</dbReference>
<evidence type="ECO:0000313" key="8">
    <source>
        <dbReference type="EMBL" id="NYH88602.1"/>
    </source>
</evidence>
<protein>
    <recommendedName>
        <fullName evidence="2 6">UTP--glucose-1-phosphate uridylyltransferase</fullName>
        <ecNumber evidence="2 6">2.7.7.9</ecNumber>
    </recommendedName>
    <alternativeName>
        <fullName evidence="6">UDP-glucose pyrophosphorylase</fullName>
    </alternativeName>
</protein>
<evidence type="ECO:0000256" key="5">
    <source>
        <dbReference type="ARBA" id="ARBA00048128"/>
    </source>
</evidence>
<dbReference type="CDD" id="cd02541">
    <property type="entry name" value="UGPase_prokaryotic"/>
    <property type="match status" value="1"/>
</dbReference>
<dbReference type="NCBIfam" id="TIGR01099">
    <property type="entry name" value="galU"/>
    <property type="match status" value="1"/>
</dbReference>
<dbReference type="RefSeq" id="WP_179786478.1">
    <property type="nucleotide sequence ID" value="NZ_BAAARR010000022.1"/>
</dbReference>
<comment type="similarity">
    <text evidence="1 6">Belongs to the UDPGP type 2 family.</text>
</comment>
<dbReference type="GO" id="GO:0003983">
    <property type="term" value="F:UTP:glucose-1-phosphate uridylyltransferase activity"/>
    <property type="evidence" value="ECO:0007669"/>
    <property type="project" value="UniProtKB-EC"/>
</dbReference>
<evidence type="ECO:0000259" key="7">
    <source>
        <dbReference type="Pfam" id="PF00483"/>
    </source>
</evidence>
<keyword evidence="9" id="KW-1185">Reference proteome</keyword>
<evidence type="ECO:0000256" key="1">
    <source>
        <dbReference type="ARBA" id="ARBA00006890"/>
    </source>
</evidence>
<proteinExistence type="inferred from homology"/>
<evidence type="ECO:0000256" key="4">
    <source>
        <dbReference type="ARBA" id="ARBA00022695"/>
    </source>
</evidence>
<dbReference type="Pfam" id="PF00483">
    <property type="entry name" value="NTP_transferase"/>
    <property type="match status" value="1"/>
</dbReference>
<evidence type="ECO:0000256" key="6">
    <source>
        <dbReference type="RuleBase" id="RU361259"/>
    </source>
</evidence>
<dbReference type="InterPro" id="IPR029044">
    <property type="entry name" value="Nucleotide-diphossugar_trans"/>
</dbReference>
<feature type="domain" description="Nucleotidyl transferase" evidence="7">
    <location>
        <begin position="12"/>
        <end position="280"/>
    </location>
</feature>
<dbReference type="PANTHER" id="PTHR43197:SF1">
    <property type="entry name" value="UTP--GLUCOSE-1-PHOSPHATE URIDYLYLTRANSFERASE"/>
    <property type="match status" value="1"/>
</dbReference>
<evidence type="ECO:0000313" key="9">
    <source>
        <dbReference type="Proteomes" id="UP000579605"/>
    </source>
</evidence>
<dbReference type="SUPFAM" id="SSF53448">
    <property type="entry name" value="Nucleotide-diphospho-sugar transferases"/>
    <property type="match status" value="1"/>
</dbReference>
<dbReference type="AlphaFoldDB" id="A0A852Z9T8"/>
<comment type="caution">
    <text evidence="8">The sequence shown here is derived from an EMBL/GenBank/DDBJ whole genome shotgun (WGS) entry which is preliminary data.</text>
</comment>
<dbReference type="GO" id="GO:0006011">
    <property type="term" value="P:UDP-alpha-D-glucose metabolic process"/>
    <property type="evidence" value="ECO:0007669"/>
    <property type="project" value="InterPro"/>
</dbReference>
<keyword evidence="4 6" id="KW-0548">Nucleotidyltransferase</keyword>
<organism evidence="8 9">
    <name type="scientific">Actinopolymorpha rutila</name>
    <dbReference type="NCBI Taxonomy" id="446787"/>
    <lineage>
        <taxon>Bacteria</taxon>
        <taxon>Bacillati</taxon>
        <taxon>Actinomycetota</taxon>
        <taxon>Actinomycetes</taxon>
        <taxon>Propionibacteriales</taxon>
        <taxon>Actinopolymorphaceae</taxon>
        <taxon>Actinopolymorpha</taxon>
    </lineage>
</organism>
<dbReference type="PANTHER" id="PTHR43197">
    <property type="entry name" value="UTP--GLUCOSE-1-PHOSPHATE URIDYLYLTRANSFERASE"/>
    <property type="match status" value="1"/>
</dbReference>
<evidence type="ECO:0000256" key="3">
    <source>
        <dbReference type="ARBA" id="ARBA00022679"/>
    </source>
</evidence>
<gene>
    <name evidence="8" type="ORF">F4554_001240</name>
</gene>
<dbReference type="InterPro" id="IPR005771">
    <property type="entry name" value="GalU_uridylyltTrfase_bac/arc"/>
</dbReference>
<dbReference type="Gene3D" id="3.90.550.10">
    <property type="entry name" value="Spore Coat Polysaccharide Biosynthesis Protein SpsA, Chain A"/>
    <property type="match status" value="1"/>
</dbReference>
<comment type="catalytic activity">
    <reaction evidence="5 6">
        <text>alpha-D-glucose 1-phosphate + UTP + H(+) = UDP-alpha-D-glucose + diphosphate</text>
        <dbReference type="Rhea" id="RHEA:19889"/>
        <dbReference type="ChEBI" id="CHEBI:15378"/>
        <dbReference type="ChEBI" id="CHEBI:33019"/>
        <dbReference type="ChEBI" id="CHEBI:46398"/>
        <dbReference type="ChEBI" id="CHEBI:58601"/>
        <dbReference type="ChEBI" id="CHEBI:58885"/>
        <dbReference type="EC" id="2.7.7.9"/>
    </reaction>
</comment>
<dbReference type="EMBL" id="JACBZH010000001">
    <property type="protein sequence ID" value="NYH88602.1"/>
    <property type="molecule type" value="Genomic_DNA"/>
</dbReference>
<name>A0A852Z9T8_9ACTN</name>
<reference evidence="8 9" key="1">
    <citation type="submission" date="2020-07" db="EMBL/GenBank/DDBJ databases">
        <title>Sequencing the genomes of 1000 actinobacteria strains.</title>
        <authorList>
            <person name="Klenk H.-P."/>
        </authorList>
    </citation>
    <scope>NUCLEOTIDE SEQUENCE [LARGE SCALE GENOMIC DNA]</scope>
    <source>
        <strain evidence="8 9">DSM 18448</strain>
    </source>
</reference>